<gene>
    <name evidence="2" type="ORF">GCM10020369_23410</name>
</gene>
<feature type="compositionally biased region" description="Polar residues" evidence="1">
    <location>
        <begin position="40"/>
        <end position="54"/>
    </location>
</feature>
<protein>
    <recommendedName>
        <fullName evidence="4">MarR family transcriptional regulator</fullName>
    </recommendedName>
</protein>
<keyword evidence="3" id="KW-1185">Reference proteome</keyword>
<accession>A0ABP6SW42</accession>
<sequence length="143" mass="15174">MNRPAGTRPATPPAAPVQVGHDAPPTSGDSAARPDDTASDPATTQAIPLTTPTDGTRARRAAAPSDGARPRLQAGQLTELALAHMRAHPNLAFTAYELGRVLDRSPGSIRRLLERENARGTVTRDPGHSARYRIAFHLGSMTR</sequence>
<dbReference type="EMBL" id="BAAAYN010000016">
    <property type="protein sequence ID" value="GAA3386370.1"/>
    <property type="molecule type" value="Genomic_DNA"/>
</dbReference>
<feature type="region of interest" description="Disordered" evidence="1">
    <location>
        <begin position="1"/>
        <end position="72"/>
    </location>
</feature>
<dbReference type="Proteomes" id="UP001501676">
    <property type="component" value="Unassembled WGS sequence"/>
</dbReference>
<evidence type="ECO:0008006" key="4">
    <source>
        <dbReference type="Google" id="ProtNLM"/>
    </source>
</evidence>
<name>A0ABP6SW42_9ACTN</name>
<comment type="caution">
    <text evidence="2">The sequence shown here is derived from an EMBL/GenBank/DDBJ whole genome shotgun (WGS) entry which is preliminary data.</text>
</comment>
<organism evidence="2 3">
    <name type="scientific">Cryptosporangium minutisporangium</name>
    <dbReference type="NCBI Taxonomy" id="113569"/>
    <lineage>
        <taxon>Bacteria</taxon>
        <taxon>Bacillati</taxon>
        <taxon>Actinomycetota</taxon>
        <taxon>Actinomycetes</taxon>
        <taxon>Cryptosporangiales</taxon>
        <taxon>Cryptosporangiaceae</taxon>
        <taxon>Cryptosporangium</taxon>
    </lineage>
</organism>
<evidence type="ECO:0000256" key="1">
    <source>
        <dbReference type="SAM" id="MobiDB-lite"/>
    </source>
</evidence>
<evidence type="ECO:0000313" key="2">
    <source>
        <dbReference type="EMBL" id="GAA3386370.1"/>
    </source>
</evidence>
<proteinExistence type="predicted"/>
<evidence type="ECO:0000313" key="3">
    <source>
        <dbReference type="Proteomes" id="UP001501676"/>
    </source>
</evidence>
<reference evidence="3" key="1">
    <citation type="journal article" date="2019" name="Int. J. Syst. Evol. Microbiol.">
        <title>The Global Catalogue of Microorganisms (GCM) 10K type strain sequencing project: providing services to taxonomists for standard genome sequencing and annotation.</title>
        <authorList>
            <consortium name="The Broad Institute Genomics Platform"/>
            <consortium name="The Broad Institute Genome Sequencing Center for Infectious Disease"/>
            <person name="Wu L."/>
            <person name="Ma J."/>
        </authorList>
    </citation>
    <scope>NUCLEOTIDE SEQUENCE [LARGE SCALE GENOMIC DNA]</scope>
    <source>
        <strain evidence="3">JCM 9458</strain>
    </source>
</reference>